<dbReference type="Proteomes" id="UP001055879">
    <property type="component" value="Linkage Group LG03"/>
</dbReference>
<sequence length="374" mass="42965">MQHGHATLDPLASESPMEIDTYNAARDERESERKEDTDHARLDDIQLMDDKIALIVTTKWETETLLESLLAKYPNDESFANYIYILQDIYKYDIRYGSSMKEDFSMHGDQNNVFEGEGTSHSPLIDVKPLSVVKAVMQDKGKGVCLEDEGALKKFKKLDESYHELTVNEPGKVAIIPNRRTIRLGDHLRSPYVRRVVDMKVSAEDKRIHEWTHTSLGGIFDTVVLLDNGAKLIWRDLETLVRNERVSPTMVDMWAELLNSEEKYRNRDSMSRCLFTTIVMEDPRLHTPLIDFNTQYDIFSAALAKSAHFKKELLEMQSNDLAFFPIHDAGNYYLVVFNLKSPSVIVLDNRFLKVNCLDDTVGTYEDSVDILVMI</sequence>
<accession>A0ACB9DHL3</accession>
<reference evidence="2" key="1">
    <citation type="journal article" date="2022" name="Mol. Ecol. Resour.">
        <title>The genomes of chicory, endive, great burdock and yacon provide insights into Asteraceae palaeo-polyploidization history and plant inulin production.</title>
        <authorList>
            <person name="Fan W."/>
            <person name="Wang S."/>
            <person name="Wang H."/>
            <person name="Wang A."/>
            <person name="Jiang F."/>
            <person name="Liu H."/>
            <person name="Zhao H."/>
            <person name="Xu D."/>
            <person name="Zhang Y."/>
        </authorList>
    </citation>
    <scope>NUCLEOTIDE SEQUENCE [LARGE SCALE GENOMIC DNA]</scope>
    <source>
        <strain evidence="2">cv. Niubang</strain>
    </source>
</reference>
<dbReference type="EMBL" id="CM042049">
    <property type="protein sequence ID" value="KAI3746139.1"/>
    <property type="molecule type" value="Genomic_DNA"/>
</dbReference>
<evidence type="ECO:0000313" key="1">
    <source>
        <dbReference type="EMBL" id="KAI3746139.1"/>
    </source>
</evidence>
<evidence type="ECO:0000313" key="2">
    <source>
        <dbReference type="Proteomes" id="UP001055879"/>
    </source>
</evidence>
<proteinExistence type="predicted"/>
<protein>
    <submittedName>
        <fullName evidence="1">Uncharacterized protein</fullName>
    </submittedName>
</protein>
<keyword evidence="2" id="KW-1185">Reference proteome</keyword>
<gene>
    <name evidence="1" type="ORF">L6452_08562</name>
</gene>
<reference evidence="1 2" key="2">
    <citation type="journal article" date="2022" name="Mol. Ecol. Resour.">
        <title>The genomes of chicory, endive, great burdock and yacon provide insights into Asteraceae paleo-polyploidization history and plant inulin production.</title>
        <authorList>
            <person name="Fan W."/>
            <person name="Wang S."/>
            <person name="Wang H."/>
            <person name="Wang A."/>
            <person name="Jiang F."/>
            <person name="Liu H."/>
            <person name="Zhao H."/>
            <person name="Xu D."/>
            <person name="Zhang Y."/>
        </authorList>
    </citation>
    <scope>NUCLEOTIDE SEQUENCE [LARGE SCALE GENOMIC DNA]</scope>
    <source>
        <strain evidence="2">cv. Niubang</strain>
    </source>
</reference>
<comment type="caution">
    <text evidence="1">The sequence shown here is derived from an EMBL/GenBank/DDBJ whole genome shotgun (WGS) entry which is preliminary data.</text>
</comment>
<organism evidence="1 2">
    <name type="scientific">Arctium lappa</name>
    <name type="common">Greater burdock</name>
    <name type="synonym">Lappa major</name>
    <dbReference type="NCBI Taxonomy" id="4217"/>
    <lineage>
        <taxon>Eukaryota</taxon>
        <taxon>Viridiplantae</taxon>
        <taxon>Streptophyta</taxon>
        <taxon>Embryophyta</taxon>
        <taxon>Tracheophyta</taxon>
        <taxon>Spermatophyta</taxon>
        <taxon>Magnoliopsida</taxon>
        <taxon>eudicotyledons</taxon>
        <taxon>Gunneridae</taxon>
        <taxon>Pentapetalae</taxon>
        <taxon>asterids</taxon>
        <taxon>campanulids</taxon>
        <taxon>Asterales</taxon>
        <taxon>Asteraceae</taxon>
        <taxon>Carduoideae</taxon>
        <taxon>Cardueae</taxon>
        <taxon>Arctiinae</taxon>
        <taxon>Arctium</taxon>
    </lineage>
</organism>
<name>A0ACB9DHL3_ARCLA</name>